<organism evidence="2 3">
    <name type="scientific">Pseudogulbenkiania subflava DSM 22618</name>
    <dbReference type="NCBI Taxonomy" id="1123014"/>
    <lineage>
        <taxon>Bacteria</taxon>
        <taxon>Pseudomonadati</taxon>
        <taxon>Pseudomonadota</taxon>
        <taxon>Betaproteobacteria</taxon>
        <taxon>Neisseriales</taxon>
        <taxon>Chromobacteriaceae</taxon>
        <taxon>Pseudogulbenkiania</taxon>
    </lineage>
</organism>
<dbReference type="InterPro" id="IPR036182">
    <property type="entry name" value="PCuAC_sf"/>
</dbReference>
<dbReference type="Pfam" id="PF04314">
    <property type="entry name" value="PCuAC"/>
    <property type="match status" value="1"/>
</dbReference>
<keyword evidence="1" id="KW-0732">Signal</keyword>
<dbReference type="InterPro" id="IPR058248">
    <property type="entry name" value="Lxx211020-like"/>
</dbReference>
<gene>
    <name evidence="2" type="ORF">SAMN02745746_00177</name>
</gene>
<feature type="signal peptide" evidence="1">
    <location>
        <begin position="1"/>
        <end position="21"/>
    </location>
</feature>
<accession>A0A1Y6B6X5</accession>
<dbReference type="EMBL" id="FXAG01000001">
    <property type="protein sequence ID" value="SME93486.1"/>
    <property type="molecule type" value="Genomic_DNA"/>
</dbReference>
<evidence type="ECO:0000313" key="2">
    <source>
        <dbReference type="EMBL" id="SME93486.1"/>
    </source>
</evidence>
<dbReference type="AlphaFoldDB" id="A0A1Y6B6X5"/>
<feature type="chain" id="PRO_5012328359" description="Copper(I)-binding protein" evidence="1">
    <location>
        <begin position="22"/>
        <end position="152"/>
    </location>
</feature>
<dbReference type="PANTHER" id="PTHR36302">
    <property type="entry name" value="BLR7088 PROTEIN"/>
    <property type="match status" value="1"/>
</dbReference>
<evidence type="ECO:0000256" key="1">
    <source>
        <dbReference type="SAM" id="SignalP"/>
    </source>
</evidence>
<dbReference type="RefSeq" id="WP_085274568.1">
    <property type="nucleotide sequence ID" value="NZ_FXAG01000001.1"/>
</dbReference>
<protein>
    <recommendedName>
        <fullName evidence="4">Copper(I)-binding protein</fullName>
    </recommendedName>
</protein>
<evidence type="ECO:0008006" key="4">
    <source>
        <dbReference type="Google" id="ProtNLM"/>
    </source>
</evidence>
<dbReference type="PANTHER" id="PTHR36302:SF1">
    <property type="entry name" value="COPPER CHAPERONE PCU(A)C"/>
    <property type="match status" value="1"/>
</dbReference>
<keyword evidence="3" id="KW-1185">Reference proteome</keyword>
<evidence type="ECO:0000313" key="3">
    <source>
        <dbReference type="Proteomes" id="UP000192920"/>
    </source>
</evidence>
<dbReference type="Gene3D" id="2.60.40.1890">
    <property type="entry name" value="PCu(A)C copper chaperone"/>
    <property type="match status" value="1"/>
</dbReference>
<name>A0A1Y6B6X5_9NEIS</name>
<dbReference type="InterPro" id="IPR007410">
    <property type="entry name" value="LpqE-like"/>
</dbReference>
<dbReference type="SUPFAM" id="SSF110087">
    <property type="entry name" value="DR1885-like metal-binding protein"/>
    <property type="match status" value="1"/>
</dbReference>
<dbReference type="Proteomes" id="UP000192920">
    <property type="component" value="Unassembled WGS sequence"/>
</dbReference>
<proteinExistence type="predicted"/>
<dbReference type="STRING" id="1123014.SAMN02745746_00177"/>
<reference evidence="3" key="1">
    <citation type="submission" date="2017-04" db="EMBL/GenBank/DDBJ databases">
        <authorList>
            <person name="Varghese N."/>
            <person name="Submissions S."/>
        </authorList>
    </citation>
    <scope>NUCLEOTIDE SEQUENCE [LARGE SCALE GENOMIC DNA]</scope>
    <source>
        <strain evidence="3">DSM 22618</strain>
    </source>
</reference>
<sequence length="152" mass="16346">MKHPRILTALLLGLLALPALAHHYVLGTLHIGHPWSRAMPAMMSSGAVYLKLDNQGKSADRLLAVSTPRAASAELHQNLNDHGVMRMRALPEGIELPPGRGIALTPGGTHIMLMGLTAPLKAGERFPLTLRFARAGTIEVEVKIEEGMMPTP</sequence>